<dbReference type="Proteomes" id="UP000187735">
    <property type="component" value="Chromosome"/>
</dbReference>
<sequence>MSQTTESLLHFQCSNGHKIRADVRHEGRRSKCPVCSVAVTVGGKPSTTVAPITDSGVCRLLSELDADAAYVGTAQPSSVNFSAPSVPAEIAATHKHNHKHCPRCTYPMESNQRVCPDCKLLLESSRSPFKRIYRAAMRSLSR</sequence>
<gene>
    <name evidence="1" type="ORF">Fuma_00349</name>
</gene>
<organism evidence="1 2">
    <name type="scientific">Fuerstiella marisgermanici</name>
    <dbReference type="NCBI Taxonomy" id="1891926"/>
    <lineage>
        <taxon>Bacteria</taxon>
        <taxon>Pseudomonadati</taxon>
        <taxon>Planctomycetota</taxon>
        <taxon>Planctomycetia</taxon>
        <taxon>Planctomycetales</taxon>
        <taxon>Planctomycetaceae</taxon>
        <taxon>Fuerstiella</taxon>
    </lineage>
</organism>
<dbReference type="EMBL" id="CP017641">
    <property type="protein sequence ID" value="APZ90765.1"/>
    <property type="molecule type" value="Genomic_DNA"/>
</dbReference>
<dbReference type="AlphaFoldDB" id="A0A1P8W9N2"/>
<reference evidence="1 2" key="1">
    <citation type="journal article" date="2016" name="Front. Microbiol.">
        <title>Fuerstia marisgermanicae gen. nov., sp. nov., an Unusual Member of the Phylum Planctomycetes from the German Wadden Sea.</title>
        <authorList>
            <person name="Kohn T."/>
            <person name="Heuer A."/>
            <person name="Jogler M."/>
            <person name="Vollmers J."/>
            <person name="Boedeker C."/>
            <person name="Bunk B."/>
            <person name="Rast P."/>
            <person name="Borchert D."/>
            <person name="Glockner I."/>
            <person name="Freese H.M."/>
            <person name="Klenk H.P."/>
            <person name="Overmann J."/>
            <person name="Kaster A.K."/>
            <person name="Rohde M."/>
            <person name="Wiegand S."/>
            <person name="Jogler C."/>
        </authorList>
    </citation>
    <scope>NUCLEOTIDE SEQUENCE [LARGE SCALE GENOMIC DNA]</scope>
    <source>
        <strain evidence="1 2">NH11</strain>
    </source>
</reference>
<dbReference type="OrthoDB" id="266551at2"/>
<dbReference type="RefSeq" id="WP_145943910.1">
    <property type="nucleotide sequence ID" value="NZ_CP017641.1"/>
</dbReference>
<evidence type="ECO:0000313" key="2">
    <source>
        <dbReference type="Proteomes" id="UP000187735"/>
    </source>
</evidence>
<keyword evidence="2" id="KW-1185">Reference proteome</keyword>
<accession>A0A1P8W9N2</accession>
<evidence type="ECO:0000313" key="1">
    <source>
        <dbReference type="EMBL" id="APZ90765.1"/>
    </source>
</evidence>
<dbReference type="KEGG" id="fmr:Fuma_00349"/>
<protein>
    <submittedName>
        <fullName evidence="1">Uncharacterized protein</fullName>
    </submittedName>
</protein>
<proteinExistence type="predicted"/>
<name>A0A1P8W9N2_9PLAN</name>